<dbReference type="EMBL" id="BRXU01000023">
    <property type="protein sequence ID" value="GLC58653.1"/>
    <property type="molecule type" value="Genomic_DNA"/>
</dbReference>
<evidence type="ECO:0000256" key="1">
    <source>
        <dbReference type="SAM" id="MobiDB-lite"/>
    </source>
</evidence>
<comment type="caution">
    <text evidence="3">The sequence shown here is derived from an EMBL/GenBank/DDBJ whole genome shotgun (WGS) entry which is preliminary data.</text>
</comment>
<organism evidence="3 4">
    <name type="scientific">Pleodorina starrii</name>
    <dbReference type="NCBI Taxonomy" id="330485"/>
    <lineage>
        <taxon>Eukaryota</taxon>
        <taxon>Viridiplantae</taxon>
        <taxon>Chlorophyta</taxon>
        <taxon>core chlorophytes</taxon>
        <taxon>Chlorophyceae</taxon>
        <taxon>CS clade</taxon>
        <taxon>Chlamydomonadales</taxon>
        <taxon>Volvocaceae</taxon>
        <taxon>Pleodorina</taxon>
    </lineage>
</organism>
<gene>
    <name evidence="3" type="primary">PLESTB004365</name>
    <name evidence="2" type="synonym">PLESTB004343</name>
    <name evidence="2" type="ORF">PLESTB_001259800</name>
    <name evidence="3" type="ORF">PLESTB_001384600</name>
</gene>
<dbReference type="Proteomes" id="UP001165080">
    <property type="component" value="Unassembled WGS sequence"/>
</dbReference>
<dbReference type="EMBL" id="BRXU01000019">
    <property type="protein sequence ID" value="GLC57743.1"/>
    <property type="molecule type" value="Genomic_DNA"/>
</dbReference>
<evidence type="ECO:0000313" key="2">
    <source>
        <dbReference type="EMBL" id="GLC57743.1"/>
    </source>
</evidence>
<sequence length="330" mass="35248">MEVTNGDCLKRPRDKNGSFPPRSVVARTCSNELNVRNSLDIVLGLRVARRSDNSDTIPRQSVVETDVDELPVNGATSEHRTVTVQCSLPLPSYQGIAPLEEISFVPTTTKPSTNLAPHTIHATRLDNLSAVELQHELILLDALEQELLRDLRSARQEHDARVAKLTTIGSSFGKPAATALSTVASAAASATLPIATAPLLQQLNSLLHQPCALAAPTSRPTAILKEQCAQQHKRQRLAASAAEALCCPRGACAEAGAMPPPPPRPPSGVLQQPQQQQPQPQQPQQQQHRQAAWDGRGRARLPGGFAPSRRAEAPSSSRVTMQAAGGAKAL</sequence>
<dbReference type="AlphaFoldDB" id="A0A9W6BV70"/>
<proteinExistence type="predicted"/>
<feature type="region of interest" description="Disordered" evidence="1">
    <location>
        <begin position="1"/>
        <end position="22"/>
    </location>
</feature>
<keyword evidence="4" id="KW-1185">Reference proteome</keyword>
<protein>
    <submittedName>
        <fullName evidence="3">Uncharacterized protein</fullName>
    </submittedName>
</protein>
<feature type="compositionally biased region" description="Low complexity" evidence="1">
    <location>
        <begin position="271"/>
        <end position="287"/>
    </location>
</feature>
<accession>A0A9W6BV70</accession>
<evidence type="ECO:0000313" key="3">
    <source>
        <dbReference type="EMBL" id="GLC58653.1"/>
    </source>
</evidence>
<reference evidence="3 4" key="2">
    <citation type="journal article" date="2023" name="Commun. Biol.">
        <title>Reorganization of the ancestral sex-determining regions during the evolution of trioecy in Pleodorina starrii.</title>
        <authorList>
            <person name="Takahashi K."/>
            <person name="Suzuki S."/>
            <person name="Kawai-Toyooka H."/>
            <person name="Yamamoto K."/>
            <person name="Hamaji T."/>
            <person name="Ootsuki R."/>
            <person name="Yamaguchi H."/>
            <person name="Kawachi M."/>
            <person name="Higashiyama T."/>
            <person name="Nozaki H."/>
        </authorList>
    </citation>
    <scope>NUCLEOTIDE SEQUENCE [LARGE SCALE GENOMIC DNA]</scope>
    <source>
        <strain evidence="3 4">NIES-4479</strain>
    </source>
</reference>
<feature type="region of interest" description="Disordered" evidence="1">
    <location>
        <begin position="257"/>
        <end position="330"/>
    </location>
</feature>
<evidence type="ECO:0000313" key="4">
    <source>
        <dbReference type="Proteomes" id="UP001165080"/>
    </source>
</evidence>
<reference evidence="3" key="1">
    <citation type="submission" date="2022-08" db="EMBL/GenBank/DDBJ databases">
        <authorList>
            <person name="Takahashi K."/>
            <person name="Suzuki S."/>
            <person name="Kawachi M."/>
            <person name="Higashiyama T."/>
            <person name="Nozaki H."/>
        </authorList>
    </citation>
    <scope>NUCLEOTIDE SEQUENCE</scope>
    <source>
        <strain evidence="3">NIES-4479</strain>
    </source>
</reference>
<name>A0A9W6BV70_9CHLO</name>